<evidence type="ECO:0000256" key="5">
    <source>
        <dbReference type="ARBA" id="ARBA00022989"/>
    </source>
</evidence>
<dbReference type="PANTHER" id="PTHR12101:SF17">
    <property type="entry name" value="BLOOD VESSEL EPICARDIAL SUBSTANCE"/>
    <property type="match status" value="1"/>
</dbReference>
<keyword evidence="5 8" id="KW-1133">Transmembrane helix</keyword>
<evidence type="ECO:0000256" key="4">
    <source>
        <dbReference type="ARBA" id="ARBA00022692"/>
    </source>
</evidence>
<protein>
    <recommendedName>
        <fullName evidence="9">POPDC1-3 domain-containing protein</fullName>
    </recommendedName>
</protein>
<dbReference type="AlphaFoldDB" id="A0AAD1UQD9"/>
<reference evidence="10" key="1">
    <citation type="submission" date="2023-07" db="EMBL/GenBank/DDBJ databases">
        <authorList>
            <consortium name="AG Swart"/>
            <person name="Singh M."/>
            <person name="Singh A."/>
            <person name="Seah K."/>
            <person name="Emmerich C."/>
        </authorList>
    </citation>
    <scope>NUCLEOTIDE SEQUENCE</scope>
    <source>
        <strain evidence="10">DP1</strain>
    </source>
</reference>
<keyword evidence="3" id="KW-1003">Cell membrane</keyword>
<gene>
    <name evidence="10" type="ORF">ECRASSUSDP1_LOCUS10281</name>
</gene>
<evidence type="ECO:0000256" key="1">
    <source>
        <dbReference type="ARBA" id="ARBA00004141"/>
    </source>
</evidence>
<dbReference type="Proteomes" id="UP001295684">
    <property type="component" value="Unassembled WGS sequence"/>
</dbReference>
<evidence type="ECO:0000256" key="8">
    <source>
        <dbReference type="SAM" id="Phobius"/>
    </source>
</evidence>
<dbReference type="GO" id="GO:0030552">
    <property type="term" value="F:cAMP binding"/>
    <property type="evidence" value="ECO:0007669"/>
    <property type="project" value="TreeGrafter"/>
</dbReference>
<dbReference type="EMBL" id="CAMPGE010010129">
    <property type="protein sequence ID" value="CAI2368985.1"/>
    <property type="molecule type" value="Genomic_DNA"/>
</dbReference>
<comment type="subcellular location">
    <subcellularLocation>
        <location evidence="2">Cell membrane</location>
    </subcellularLocation>
    <subcellularLocation>
        <location evidence="1">Membrane</location>
        <topology evidence="1">Multi-pass membrane protein</topology>
    </subcellularLocation>
</comment>
<keyword evidence="4 8" id="KW-0812">Transmembrane</keyword>
<dbReference type="GO" id="GO:0005886">
    <property type="term" value="C:plasma membrane"/>
    <property type="evidence" value="ECO:0007669"/>
    <property type="project" value="UniProtKB-SubCell"/>
</dbReference>
<feature type="region of interest" description="Disordered" evidence="7">
    <location>
        <begin position="403"/>
        <end position="425"/>
    </location>
</feature>
<evidence type="ECO:0000256" key="7">
    <source>
        <dbReference type="SAM" id="MobiDB-lite"/>
    </source>
</evidence>
<dbReference type="InterPro" id="IPR055272">
    <property type="entry name" value="POPDC1-3_dom"/>
</dbReference>
<keyword evidence="6 8" id="KW-0472">Membrane</keyword>
<comment type="caution">
    <text evidence="10">The sequence shown here is derived from an EMBL/GenBank/DDBJ whole genome shotgun (WGS) entry which is preliminary data.</text>
</comment>
<accession>A0AAD1UQD9</accession>
<dbReference type="PANTHER" id="PTHR12101">
    <property type="entry name" value="POPEYE DOMAIN CONTAINING PROTEIN"/>
    <property type="match status" value="1"/>
</dbReference>
<organism evidence="10 11">
    <name type="scientific">Euplotes crassus</name>
    <dbReference type="NCBI Taxonomy" id="5936"/>
    <lineage>
        <taxon>Eukaryota</taxon>
        <taxon>Sar</taxon>
        <taxon>Alveolata</taxon>
        <taxon>Ciliophora</taxon>
        <taxon>Intramacronucleata</taxon>
        <taxon>Spirotrichea</taxon>
        <taxon>Hypotrichia</taxon>
        <taxon>Euplotida</taxon>
        <taxon>Euplotidae</taxon>
        <taxon>Moneuplotes</taxon>
    </lineage>
</organism>
<sequence length="438" mass="51263">MVSSKFSKFNSFYQKIIRNISELKLQYSVPLVLSVMTLINFVCIAHEDENKESRQLFLDDITDDLDWRKPLHQVAAGLVFLAWLQWYSFLFRSLLIAGEVCFIVWACVYPSKLELDTIIWNGVLIVINLIHILMFMLSFVKPKLTQKEREIYQQDFKLYFREGDFKQLMKYAEVEVVRSSETLIKQNERISELIYCHIISKGSKCQLSHNGSDIYSVNNADWLSIYDCYHAVNSGNFPWNMTAKVQVPNNRAHFEIVKFNLDELKKYFSKQGQARRVRNAFYAYLFHKRMQYLDQKVCTPDVLYRSSKESKTDYLKSFVHQKAKPMPQDSSSIEEPVEVDGSGEIIKVRREDSKIEQYVSNNPLKGSSKRNKKRTITTIFKREKSVCSDSECSYCGNVGQDSTSLNANEKEKREEYDLSSDEESKYQVNHMKTKLQFL</sequence>
<feature type="transmembrane region" description="Helical" evidence="8">
    <location>
        <begin position="27"/>
        <end position="45"/>
    </location>
</feature>
<evidence type="ECO:0000256" key="2">
    <source>
        <dbReference type="ARBA" id="ARBA00004236"/>
    </source>
</evidence>
<name>A0AAD1UQD9_EUPCR</name>
<evidence type="ECO:0000256" key="3">
    <source>
        <dbReference type="ARBA" id="ARBA00022475"/>
    </source>
</evidence>
<evidence type="ECO:0000313" key="11">
    <source>
        <dbReference type="Proteomes" id="UP001295684"/>
    </source>
</evidence>
<evidence type="ECO:0000259" key="9">
    <source>
        <dbReference type="Pfam" id="PF04831"/>
    </source>
</evidence>
<dbReference type="InterPro" id="IPR006916">
    <property type="entry name" value="POPDC1-3"/>
</dbReference>
<keyword evidence="11" id="KW-1185">Reference proteome</keyword>
<dbReference type="Pfam" id="PF04831">
    <property type="entry name" value="POPDC1-3"/>
    <property type="match status" value="1"/>
</dbReference>
<proteinExistence type="predicted"/>
<feature type="domain" description="POPDC1-3" evidence="9">
    <location>
        <begin position="71"/>
        <end position="244"/>
    </location>
</feature>
<feature type="transmembrane region" description="Helical" evidence="8">
    <location>
        <begin position="118"/>
        <end position="140"/>
    </location>
</feature>
<evidence type="ECO:0000256" key="6">
    <source>
        <dbReference type="ARBA" id="ARBA00023136"/>
    </source>
</evidence>
<feature type="transmembrane region" description="Helical" evidence="8">
    <location>
        <begin position="78"/>
        <end position="106"/>
    </location>
</feature>
<evidence type="ECO:0000313" key="10">
    <source>
        <dbReference type="EMBL" id="CAI2368985.1"/>
    </source>
</evidence>